<dbReference type="SUPFAM" id="SSF56935">
    <property type="entry name" value="Porins"/>
    <property type="match status" value="1"/>
</dbReference>
<reference evidence="1 2" key="1">
    <citation type="submission" date="2018-09" db="EMBL/GenBank/DDBJ databases">
        <title>Genome sequencing of strain 6GH32-13.</title>
        <authorList>
            <person name="Weon H.-Y."/>
            <person name="Heo J."/>
            <person name="Kwon S.-W."/>
        </authorList>
    </citation>
    <scope>NUCLEOTIDE SEQUENCE [LARGE SCALE GENOMIC DNA]</scope>
    <source>
        <strain evidence="1 2">5GH32-13</strain>
    </source>
</reference>
<accession>A0A3B7MN86</accession>
<gene>
    <name evidence="1" type="ORF">D3H65_14935</name>
</gene>
<keyword evidence="2" id="KW-1185">Reference proteome</keyword>
<dbReference type="KEGG" id="pseg:D3H65_14935"/>
<sequence>MIIGIHTSAQDYNAPYSIYGVGDLEQRFYDRSIGMANSSISLVSSPHYQFLKNPASLSGLERSNIYVNMAMTGKTVTYAGTPIDEANSKTKDFSIKSFSVATKLNNFWASSVGFMPVSYTGYRYGATKSIEGSDDTYSGDYEGDGGLYNVYWNNAFAIGKHFSVGIRSSFIFGSLNHTETLTGEVLSSSIVTKTRDYYNNFRFELGSIYSTNITKNWKVALGGKLTTKTRLNSDRTVSITEGTTVIKDNESVKSSDFYLPVAYDAGISFTHKDRLTMAVDYNYQSWTDLKQKGQGYSLIDSRRLSAGVQFSNQVERWGRRYEKNYVQAGFFTTNSYLRIRNTPINEIGGSIGYGGYLSGSLFYGLSVEAGRRGTITNGLIKENYVQATLTLSLREFLFSKGHKYD</sequence>
<organism evidence="1 2">
    <name type="scientific">Paraflavitalea soli</name>
    <dbReference type="NCBI Taxonomy" id="2315862"/>
    <lineage>
        <taxon>Bacteria</taxon>
        <taxon>Pseudomonadati</taxon>
        <taxon>Bacteroidota</taxon>
        <taxon>Chitinophagia</taxon>
        <taxon>Chitinophagales</taxon>
        <taxon>Chitinophagaceae</taxon>
        <taxon>Paraflavitalea</taxon>
    </lineage>
</organism>
<evidence type="ECO:0000313" key="2">
    <source>
        <dbReference type="Proteomes" id="UP000263900"/>
    </source>
</evidence>
<name>A0A3B7MN86_9BACT</name>
<evidence type="ECO:0008006" key="3">
    <source>
        <dbReference type="Google" id="ProtNLM"/>
    </source>
</evidence>
<proteinExistence type="predicted"/>
<dbReference type="OrthoDB" id="1491239at2"/>
<dbReference type="EMBL" id="CP032157">
    <property type="protein sequence ID" value="AXY75197.1"/>
    <property type="molecule type" value="Genomic_DNA"/>
</dbReference>
<dbReference type="Proteomes" id="UP000263900">
    <property type="component" value="Chromosome"/>
</dbReference>
<dbReference type="AlphaFoldDB" id="A0A3B7MN86"/>
<evidence type="ECO:0000313" key="1">
    <source>
        <dbReference type="EMBL" id="AXY75197.1"/>
    </source>
</evidence>
<dbReference type="Gene3D" id="2.40.160.60">
    <property type="entry name" value="Outer membrane protein transport protein (OMPP1/FadL/TodX)"/>
    <property type="match status" value="1"/>
</dbReference>
<protein>
    <recommendedName>
        <fullName evidence="3">DUF5723 domain-containing protein</fullName>
    </recommendedName>
</protein>